<evidence type="ECO:0000256" key="6">
    <source>
        <dbReference type="ARBA" id="ARBA00022989"/>
    </source>
</evidence>
<dbReference type="InterPro" id="IPR036179">
    <property type="entry name" value="Ig-like_dom_sf"/>
</dbReference>
<keyword evidence="6 12" id="KW-1133">Transmembrane helix</keyword>
<dbReference type="GO" id="GO:0007155">
    <property type="term" value="P:cell adhesion"/>
    <property type="evidence" value="ECO:0007669"/>
    <property type="project" value="UniProtKB-KW"/>
</dbReference>
<evidence type="ECO:0000313" key="15">
    <source>
        <dbReference type="EMBL" id="KAH0517380.1"/>
    </source>
</evidence>
<organism evidence="15 16">
    <name type="scientific">Microtus ochrogaster</name>
    <name type="common">Prairie vole</name>
    <dbReference type="NCBI Taxonomy" id="79684"/>
    <lineage>
        <taxon>Eukaryota</taxon>
        <taxon>Metazoa</taxon>
        <taxon>Chordata</taxon>
        <taxon>Craniata</taxon>
        <taxon>Vertebrata</taxon>
        <taxon>Euteleostomi</taxon>
        <taxon>Mammalia</taxon>
        <taxon>Eutheria</taxon>
        <taxon>Euarchontoglires</taxon>
        <taxon>Glires</taxon>
        <taxon>Rodentia</taxon>
        <taxon>Myomorpha</taxon>
        <taxon>Muroidea</taxon>
        <taxon>Cricetidae</taxon>
        <taxon>Arvicolinae</taxon>
        <taxon>Microtus</taxon>
    </lineage>
</organism>
<keyword evidence="2 12" id="KW-0812">Transmembrane</keyword>
<reference evidence="15" key="1">
    <citation type="submission" date="2020-03" db="EMBL/GenBank/DDBJ databases">
        <title>Studies in the Genomics of Life Span.</title>
        <authorList>
            <person name="Glass D."/>
        </authorList>
    </citation>
    <scope>NUCLEOTIDE SEQUENCE</scope>
    <source>
        <strain evidence="15">LTLLF</strain>
        <tissue evidence="15">Muscle</tissue>
    </source>
</reference>
<dbReference type="InterPro" id="IPR051036">
    <property type="entry name" value="SIGLEC"/>
</dbReference>
<dbReference type="PROSITE" id="PS50835">
    <property type="entry name" value="IG_LIKE"/>
    <property type="match status" value="1"/>
</dbReference>
<dbReference type="SUPFAM" id="SSF48726">
    <property type="entry name" value="Immunoglobulin"/>
    <property type="match status" value="2"/>
</dbReference>
<dbReference type="InterPro" id="IPR007110">
    <property type="entry name" value="Ig-like_dom"/>
</dbReference>
<proteinExistence type="inferred from homology"/>
<evidence type="ECO:0000256" key="13">
    <source>
        <dbReference type="SAM" id="SignalP"/>
    </source>
</evidence>
<evidence type="ECO:0000256" key="8">
    <source>
        <dbReference type="ARBA" id="ARBA00023157"/>
    </source>
</evidence>
<dbReference type="AlphaFoldDB" id="A0A8J6GU91"/>
<protein>
    <submittedName>
        <fullName evidence="15">Myeloid cell surface antigen CD33</fullName>
    </submittedName>
</protein>
<dbReference type="InterPro" id="IPR003599">
    <property type="entry name" value="Ig_sub"/>
</dbReference>
<dbReference type="PANTHER" id="PTHR12035">
    <property type="entry name" value="SIALIC ACID BINDING IMMUNOGLOBULIN-LIKE LECTIN"/>
    <property type="match status" value="1"/>
</dbReference>
<feature type="domain" description="Ig-like" evidence="14">
    <location>
        <begin position="24"/>
        <end position="127"/>
    </location>
</feature>
<evidence type="ECO:0000256" key="1">
    <source>
        <dbReference type="ARBA" id="ARBA00004479"/>
    </source>
</evidence>
<dbReference type="GO" id="GO:0033691">
    <property type="term" value="F:sialic acid binding"/>
    <property type="evidence" value="ECO:0007669"/>
    <property type="project" value="TreeGrafter"/>
</dbReference>
<evidence type="ECO:0000256" key="9">
    <source>
        <dbReference type="ARBA" id="ARBA00023180"/>
    </source>
</evidence>
<keyword evidence="5" id="KW-0130">Cell adhesion</keyword>
<keyword evidence="7 12" id="KW-0472">Membrane</keyword>
<dbReference type="PANTHER" id="PTHR12035:SF137">
    <property type="entry name" value="SIALIC ACID BINDING IG-LIKE LECTIN H"/>
    <property type="match status" value="1"/>
</dbReference>
<name>A0A8J6GU91_MICOH</name>
<keyword evidence="4" id="KW-0430">Lectin</keyword>
<keyword evidence="10" id="KW-0393">Immunoglobulin domain</keyword>
<dbReference type="GO" id="GO:0050728">
    <property type="term" value="P:negative regulation of inflammatory response"/>
    <property type="evidence" value="ECO:0007669"/>
    <property type="project" value="UniProtKB-ARBA"/>
</dbReference>
<evidence type="ECO:0000256" key="12">
    <source>
        <dbReference type="SAM" id="Phobius"/>
    </source>
</evidence>
<keyword evidence="3 13" id="KW-0732">Signal</keyword>
<feature type="chain" id="PRO_5035200785" evidence="13">
    <location>
        <begin position="19"/>
        <end position="298"/>
    </location>
</feature>
<keyword evidence="9" id="KW-0325">Glycoprotein</keyword>
<dbReference type="Proteomes" id="UP000710432">
    <property type="component" value="Unassembled WGS sequence"/>
</dbReference>
<evidence type="ECO:0000256" key="10">
    <source>
        <dbReference type="ARBA" id="ARBA00023319"/>
    </source>
</evidence>
<evidence type="ECO:0000256" key="3">
    <source>
        <dbReference type="ARBA" id="ARBA00022729"/>
    </source>
</evidence>
<evidence type="ECO:0000256" key="11">
    <source>
        <dbReference type="ARBA" id="ARBA00038361"/>
    </source>
</evidence>
<evidence type="ECO:0000256" key="5">
    <source>
        <dbReference type="ARBA" id="ARBA00022889"/>
    </source>
</evidence>
<dbReference type="FunFam" id="2.60.40.10:FF:000829">
    <property type="entry name" value="Sialic acid-binding Ig-like lectin 8"/>
    <property type="match status" value="1"/>
</dbReference>
<feature type="transmembrane region" description="Helical" evidence="12">
    <location>
        <begin position="252"/>
        <end position="276"/>
    </location>
</feature>
<dbReference type="InterPro" id="IPR013783">
    <property type="entry name" value="Ig-like_fold"/>
</dbReference>
<accession>A0A8J6GU91</accession>
<evidence type="ECO:0000259" key="14">
    <source>
        <dbReference type="PROSITE" id="PS50835"/>
    </source>
</evidence>
<gene>
    <name evidence="15" type="ORF">LTLLF_121275</name>
</gene>
<comment type="caution">
    <text evidence="15">The sequence shown here is derived from an EMBL/GenBank/DDBJ whole genome shotgun (WGS) entry which is preliminary data.</text>
</comment>
<dbReference type="GO" id="GO:0030246">
    <property type="term" value="F:carbohydrate binding"/>
    <property type="evidence" value="ECO:0007669"/>
    <property type="project" value="UniProtKB-KW"/>
</dbReference>
<dbReference type="InterPro" id="IPR013106">
    <property type="entry name" value="Ig_V-set"/>
</dbReference>
<dbReference type="Gene3D" id="2.60.40.10">
    <property type="entry name" value="Immunoglobulins"/>
    <property type="match status" value="2"/>
</dbReference>
<evidence type="ECO:0000256" key="2">
    <source>
        <dbReference type="ARBA" id="ARBA00022692"/>
    </source>
</evidence>
<sequence length="298" mass="33256">MPLPQLLFLLWVCEWAPGNRFLLPMVSTVTCETHKLELKSSLVKVQEGLCVLVPCTFFEQSGNRSSDTVFGYWFRAGANTDHDSPVATNNPNQPVKNQGQFHLFGDPRNNDCSLDIRDVQRTDSGSYFFRMEKESFKWNYYMNQLSVQVTALTHIPNIDIAQTLVLGLPNNVTCSVPWACERGTPPIFSWMTTALGSLGPRTTLSSVLTLTPRFQDHGTNLICQVAFPGVGVTVQKTVQINVSWISGPLAEVVLVAIGEATIKFLLLGICFFFLSIKAQRRKVERPATQVDYTETAMD</sequence>
<dbReference type="SMART" id="SM00409">
    <property type="entry name" value="IG"/>
    <property type="match status" value="1"/>
</dbReference>
<comment type="subcellular location">
    <subcellularLocation>
        <location evidence="1">Membrane</location>
        <topology evidence="1">Single-pass type I membrane protein</topology>
    </subcellularLocation>
</comment>
<comment type="similarity">
    <text evidence="11">Belongs to the immunoglobulin superfamily. SIGLEC (sialic acid binding Ig-like lectin) family.</text>
</comment>
<evidence type="ECO:0000256" key="7">
    <source>
        <dbReference type="ARBA" id="ARBA00023136"/>
    </source>
</evidence>
<dbReference type="GO" id="GO:0005886">
    <property type="term" value="C:plasma membrane"/>
    <property type="evidence" value="ECO:0007669"/>
    <property type="project" value="TreeGrafter"/>
</dbReference>
<dbReference type="Pfam" id="PF07686">
    <property type="entry name" value="V-set"/>
    <property type="match status" value="1"/>
</dbReference>
<feature type="signal peptide" evidence="13">
    <location>
        <begin position="1"/>
        <end position="18"/>
    </location>
</feature>
<keyword evidence="8" id="KW-1015">Disulfide bond</keyword>
<evidence type="ECO:0000256" key="4">
    <source>
        <dbReference type="ARBA" id="ARBA00022734"/>
    </source>
</evidence>
<evidence type="ECO:0000313" key="16">
    <source>
        <dbReference type="Proteomes" id="UP000710432"/>
    </source>
</evidence>
<dbReference type="EMBL" id="JAATJU010015800">
    <property type="protein sequence ID" value="KAH0517380.1"/>
    <property type="molecule type" value="Genomic_DNA"/>
</dbReference>